<dbReference type="EMBL" id="RDFA01000004">
    <property type="protein sequence ID" value="RXK48548.1"/>
    <property type="molecule type" value="Genomic_DNA"/>
</dbReference>
<reference evidence="1 2" key="1">
    <citation type="submission" date="2019-01" db="EMBL/GenBank/DDBJ databases">
        <title>Halorientalis sp. F13-25 a new haloarchaeum isolated from hypersaline water.</title>
        <authorList>
            <person name="Ana D.-V."/>
            <person name="Cristina S.-P."/>
            <person name="Antonio V."/>
        </authorList>
    </citation>
    <scope>NUCLEOTIDE SEQUENCE [LARGE SCALE GENOMIC DNA]</scope>
    <source>
        <strain evidence="1 2">F13-25</strain>
    </source>
</reference>
<proteinExistence type="predicted"/>
<evidence type="ECO:0000313" key="1">
    <source>
        <dbReference type="EMBL" id="RXK48548.1"/>
    </source>
</evidence>
<dbReference type="RefSeq" id="WP_129069386.1">
    <property type="nucleotide sequence ID" value="NZ_RDFA01000004.1"/>
</dbReference>
<dbReference type="AlphaFoldDB" id="A0A498KVL0"/>
<name>A0A498KVL0_9EURY</name>
<organism evidence="1 2">
    <name type="scientific">Halorientalis pallida</name>
    <dbReference type="NCBI Taxonomy" id="2479928"/>
    <lineage>
        <taxon>Archaea</taxon>
        <taxon>Methanobacteriati</taxon>
        <taxon>Methanobacteriota</taxon>
        <taxon>Stenosarchaea group</taxon>
        <taxon>Halobacteria</taxon>
        <taxon>Halobacteriales</taxon>
        <taxon>Haloarculaceae</taxon>
        <taxon>Halorientalis</taxon>
    </lineage>
</organism>
<protein>
    <submittedName>
        <fullName evidence="1">Uncharacterized protein</fullName>
    </submittedName>
</protein>
<sequence>MKTIVTERDGLMLARIESDDRVFEVNFESIEPTDVTLRFLRDDERVGSIYNDDGTDRTMARLTTGREGNDFIGVEVPKEFVTELLDAAIEAGRVTDEAVAEGYRIRVL</sequence>
<gene>
    <name evidence="1" type="ORF">EAF64_12785</name>
</gene>
<accession>A0A498KVL0</accession>
<keyword evidence="2" id="KW-1185">Reference proteome</keyword>
<comment type="caution">
    <text evidence="1">The sequence shown here is derived from an EMBL/GenBank/DDBJ whole genome shotgun (WGS) entry which is preliminary data.</text>
</comment>
<dbReference type="Proteomes" id="UP000289691">
    <property type="component" value="Unassembled WGS sequence"/>
</dbReference>
<dbReference type="OrthoDB" id="231771at2157"/>
<evidence type="ECO:0000313" key="2">
    <source>
        <dbReference type="Proteomes" id="UP000289691"/>
    </source>
</evidence>